<feature type="chain" id="PRO_5016341254" evidence="14">
    <location>
        <begin position="22"/>
        <end position="624"/>
    </location>
</feature>
<dbReference type="Pfam" id="PF00593">
    <property type="entry name" value="TonB_dep_Rec_b-barrel"/>
    <property type="match status" value="1"/>
</dbReference>
<dbReference type="EMBL" id="QJKC01000014">
    <property type="protein sequence ID" value="PXX43675.1"/>
    <property type="molecule type" value="Genomic_DNA"/>
</dbReference>
<gene>
    <name evidence="17" type="ORF">DFR38_114113</name>
</gene>
<protein>
    <submittedName>
        <fullName evidence="17">Vitamin B12 transporter</fullName>
    </submittedName>
</protein>
<comment type="caution">
    <text evidence="17">The sequence shown here is derived from an EMBL/GenBank/DDBJ whole genome shotgun (WGS) entry which is preliminary data.</text>
</comment>
<dbReference type="Gene3D" id="2.170.130.10">
    <property type="entry name" value="TonB-dependent receptor, plug domain"/>
    <property type="match status" value="1"/>
</dbReference>
<evidence type="ECO:0000256" key="8">
    <source>
        <dbReference type="ARBA" id="ARBA00023077"/>
    </source>
</evidence>
<dbReference type="CDD" id="cd01347">
    <property type="entry name" value="ligand_gated_channel"/>
    <property type="match status" value="1"/>
</dbReference>
<dbReference type="GO" id="GO:0006811">
    <property type="term" value="P:monoatomic ion transport"/>
    <property type="evidence" value="ECO:0007669"/>
    <property type="project" value="UniProtKB-KW"/>
</dbReference>
<evidence type="ECO:0000259" key="16">
    <source>
        <dbReference type="Pfam" id="PF07715"/>
    </source>
</evidence>
<comment type="similarity">
    <text evidence="2 12 13">Belongs to the TonB-dependent receptor family.</text>
</comment>
<dbReference type="SUPFAM" id="SSF56935">
    <property type="entry name" value="Porins"/>
    <property type="match status" value="1"/>
</dbReference>
<evidence type="ECO:0000256" key="1">
    <source>
        <dbReference type="ARBA" id="ARBA00004571"/>
    </source>
</evidence>
<keyword evidence="10" id="KW-0675">Receptor</keyword>
<comment type="subcellular location">
    <subcellularLocation>
        <location evidence="1 12">Cell outer membrane</location>
        <topology evidence="1 12">Multi-pass membrane protein</topology>
    </subcellularLocation>
</comment>
<evidence type="ECO:0000256" key="7">
    <source>
        <dbReference type="ARBA" id="ARBA00023065"/>
    </source>
</evidence>
<keyword evidence="18" id="KW-1185">Reference proteome</keyword>
<evidence type="ECO:0000256" key="9">
    <source>
        <dbReference type="ARBA" id="ARBA00023136"/>
    </source>
</evidence>
<evidence type="ECO:0000256" key="2">
    <source>
        <dbReference type="ARBA" id="ARBA00009810"/>
    </source>
</evidence>
<dbReference type="GO" id="GO:0009279">
    <property type="term" value="C:cell outer membrane"/>
    <property type="evidence" value="ECO:0007669"/>
    <property type="project" value="UniProtKB-SubCell"/>
</dbReference>
<keyword evidence="6 14" id="KW-0732">Signal</keyword>
<name>A0A318JIR7_9NEIS</name>
<evidence type="ECO:0000256" key="12">
    <source>
        <dbReference type="PROSITE-ProRule" id="PRU01360"/>
    </source>
</evidence>
<dbReference type="GO" id="GO:0015889">
    <property type="term" value="P:cobalamin transport"/>
    <property type="evidence" value="ECO:0007669"/>
    <property type="project" value="TreeGrafter"/>
</dbReference>
<keyword evidence="8 13" id="KW-0798">TonB box</keyword>
<dbReference type="InterPro" id="IPR037066">
    <property type="entry name" value="Plug_dom_sf"/>
</dbReference>
<dbReference type="Pfam" id="PF07715">
    <property type="entry name" value="Plug"/>
    <property type="match status" value="1"/>
</dbReference>
<evidence type="ECO:0000313" key="17">
    <source>
        <dbReference type="EMBL" id="PXX43675.1"/>
    </source>
</evidence>
<organism evidence="17 18">
    <name type="scientific">Aquitalea magnusonii</name>
    <dbReference type="NCBI Taxonomy" id="332411"/>
    <lineage>
        <taxon>Bacteria</taxon>
        <taxon>Pseudomonadati</taxon>
        <taxon>Pseudomonadota</taxon>
        <taxon>Betaproteobacteria</taxon>
        <taxon>Neisseriales</taxon>
        <taxon>Chromobacteriaceae</taxon>
        <taxon>Aquitalea</taxon>
    </lineage>
</organism>
<proteinExistence type="inferred from homology"/>
<dbReference type="PROSITE" id="PS52016">
    <property type="entry name" value="TONB_DEPENDENT_REC_3"/>
    <property type="match status" value="1"/>
</dbReference>
<keyword evidence="5 12" id="KW-0812">Transmembrane</keyword>
<evidence type="ECO:0000256" key="3">
    <source>
        <dbReference type="ARBA" id="ARBA00022448"/>
    </source>
</evidence>
<sequence length="624" mass="67462">MFKPQQLAMLLSMCWTSLALADNLPQFQGEEVVVTASRQPQSISKTLSDISVITRDDIEQSAASSLPQLLARQPGIESLSTGGIGSQASLYIRGSNANHVVILVDGVRIASATSGTTALENIPLALVDRIEILRGNGSSLYGADAIGGVIQIFTRQGHGAPRFNFNSGMGDHGTVKVGGGVDGKVDNTAFSLQLSQQRTDGIAFTNPDAGSTYNSARDPYQNIAYSASLTQTLSAGNELSARAFQSFGRVGVDNSATQVNTQITRQTGLSVESRNTVTEAWNSTLRFSHSVDHQEAWVNGDSKNVTDLFQTAKNEWLWQNDLKTAAGNILLGADYDQQQVDSATAFSITQRHNAAVFAGYTAEFSANMLQVNLRHDQDEQFGSKTTGSLGYGYRLSPYLTIRASYGTAYKAPTFNDLYFPRTDYGGGYVYAGNPALRPETSRNSELALSYAQAGTKATLTLFHNRISNLITSGVNSDGVNSVVNANQATIQGGTATLAMTWGNWDLSGSVTYQDPLDDTNQQQLQRRARAFGQLSAGYDWGQLTTGVEFSASAKRRDLDYNTNPYSNVWLGGYSLTNLYANYRLSKTWTATARLTNLFDRHYTTAYGYNTLGLGGFVGVSYQGL</sequence>
<keyword evidence="3 12" id="KW-0813">Transport</keyword>
<evidence type="ECO:0000256" key="13">
    <source>
        <dbReference type="RuleBase" id="RU003357"/>
    </source>
</evidence>
<dbReference type="InterPro" id="IPR036942">
    <property type="entry name" value="Beta-barrel_TonB_sf"/>
</dbReference>
<dbReference type="AlphaFoldDB" id="A0A318JIR7"/>
<dbReference type="PANTHER" id="PTHR30069">
    <property type="entry name" value="TONB-DEPENDENT OUTER MEMBRANE RECEPTOR"/>
    <property type="match status" value="1"/>
</dbReference>
<dbReference type="PANTHER" id="PTHR30069:SF53">
    <property type="entry name" value="COLICIN I RECEPTOR-RELATED"/>
    <property type="match status" value="1"/>
</dbReference>
<feature type="domain" description="TonB-dependent receptor plug" evidence="16">
    <location>
        <begin position="44"/>
        <end position="149"/>
    </location>
</feature>
<keyword evidence="4 12" id="KW-1134">Transmembrane beta strand</keyword>
<evidence type="ECO:0000256" key="14">
    <source>
        <dbReference type="SAM" id="SignalP"/>
    </source>
</evidence>
<evidence type="ECO:0000256" key="5">
    <source>
        <dbReference type="ARBA" id="ARBA00022692"/>
    </source>
</evidence>
<dbReference type="Proteomes" id="UP000248395">
    <property type="component" value="Unassembled WGS sequence"/>
</dbReference>
<keyword evidence="11 12" id="KW-0998">Cell outer membrane</keyword>
<feature type="signal peptide" evidence="14">
    <location>
        <begin position="1"/>
        <end position="21"/>
    </location>
</feature>
<keyword evidence="7" id="KW-0406">Ion transport</keyword>
<dbReference type="RefSeq" id="WP_059285827.1">
    <property type="nucleotide sequence ID" value="NZ_LNQU01000042.1"/>
</dbReference>
<evidence type="ECO:0000313" key="18">
    <source>
        <dbReference type="Proteomes" id="UP000248395"/>
    </source>
</evidence>
<dbReference type="Gene3D" id="2.40.170.20">
    <property type="entry name" value="TonB-dependent receptor, beta-barrel domain"/>
    <property type="match status" value="1"/>
</dbReference>
<dbReference type="OrthoDB" id="183532at2"/>
<dbReference type="InterPro" id="IPR039426">
    <property type="entry name" value="TonB-dep_rcpt-like"/>
</dbReference>
<evidence type="ECO:0000256" key="10">
    <source>
        <dbReference type="ARBA" id="ARBA00023170"/>
    </source>
</evidence>
<evidence type="ECO:0000259" key="15">
    <source>
        <dbReference type="Pfam" id="PF00593"/>
    </source>
</evidence>
<dbReference type="InterPro" id="IPR000531">
    <property type="entry name" value="Beta-barrel_TonB"/>
</dbReference>
<evidence type="ECO:0000256" key="4">
    <source>
        <dbReference type="ARBA" id="ARBA00022452"/>
    </source>
</evidence>
<evidence type="ECO:0000256" key="6">
    <source>
        <dbReference type="ARBA" id="ARBA00022729"/>
    </source>
</evidence>
<evidence type="ECO:0000256" key="11">
    <source>
        <dbReference type="ARBA" id="ARBA00023237"/>
    </source>
</evidence>
<accession>A0A318JIR7</accession>
<dbReference type="InterPro" id="IPR012910">
    <property type="entry name" value="Plug_dom"/>
</dbReference>
<reference evidence="17 18" key="1">
    <citation type="submission" date="2018-05" db="EMBL/GenBank/DDBJ databases">
        <title>Genomic Encyclopedia of Type Strains, Phase IV (KMG-IV): sequencing the most valuable type-strain genomes for metagenomic binning, comparative biology and taxonomic classification.</title>
        <authorList>
            <person name="Goeker M."/>
        </authorList>
    </citation>
    <scope>NUCLEOTIDE SEQUENCE [LARGE SCALE GENOMIC DNA]</scope>
    <source>
        <strain evidence="17 18">DSM 25134</strain>
    </source>
</reference>
<keyword evidence="9 12" id="KW-0472">Membrane</keyword>
<feature type="domain" description="TonB-dependent receptor-like beta-barrel" evidence="15">
    <location>
        <begin position="170"/>
        <end position="597"/>
    </location>
</feature>